<dbReference type="GO" id="GO:0003723">
    <property type="term" value="F:RNA binding"/>
    <property type="evidence" value="ECO:0007669"/>
    <property type="project" value="UniProtKB-KW"/>
</dbReference>
<dbReference type="GO" id="GO:0003724">
    <property type="term" value="F:RNA helicase activity"/>
    <property type="evidence" value="ECO:0007669"/>
    <property type="project" value="UniProtKB-EC"/>
</dbReference>
<dbReference type="FunFam" id="3.40.50.300:FF:000114">
    <property type="entry name" value="ATP-dependent RNA helicase DDX6"/>
    <property type="match status" value="1"/>
</dbReference>
<dbReference type="InterPro" id="IPR027417">
    <property type="entry name" value="P-loop_NTPase"/>
</dbReference>
<name>A0A336MAM1_CULSO</name>
<dbReference type="SMART" id="SM00487">
    <property type="entry name" value="DEXDc"/>
    <property type="match status" value="1"/>
</dbReference>
<reference evidence="16" key="1">
    <citation type="submission" date="2018-04" db="EMBL/GenBank/DDBJ databases">
        <authorList>
            <person name="Go L.Y."/>
            <person name="Mitchell J.A."/>
        </authorList>
    </citation>
    <scope>NUCLEOTIDE SEQUENCE</scope>
    <source>
        <tissue evidence="16">Whole organism</tissue>
    </source>
</reference>
<dbReference type="PANTHER" id="PTHR47960">
    <property type="entry name" value="DEAD-BOX ATP-DEPENDENT RNA HELICASE 50"/>
    <property type="match status" value="1"/>
</dbReference>
<dbReference type="InterPro" id="IPR001650">
    <property type="entry name" value="Helicase_C-like"/>
</dbReference>
<evidence type="ECO:0000256" key="2">
    <source>
        <dbReference type="ARBA" id="ARBA00012552"/>
    </source>
</evidence>
<sequence>MMTETMNTNHINNQKHPLTLQLNRFLSNLISDGKMDDLGWKAKLKIPPKDTRIKTSDVTDTRGNEFEEFCLKRELLMGIFEKGWEKPSPIQEAAIPIALGGRDILARAKNGTGKTGAYSIPVLEQVDPTKDYIQALIIVPTRELALQTSQICIELAKHMDIRVMVTTGGTNLKDDIMRIYQKVQVIIATPGRILDLMDKEVANMQNCRILVLDEADKLLSQDFKGMLDHVILKLPKERQILLFSATFPISVKNFMEKHLRDPYEINLMEELTLKGVTQYYAFVQERQKVHCLNTLFSKLQINQSIIFCNSTQRVELLAKKITELGYCCYYIHAKMAQAHRNRVFHDFRSGLCRNLVCSDLFTRGIDVQAVNVVINFDFPKMAETYLHRIGRSGRFGHLGIAINLITYEDRFDLHRIEKELGTEIKPIPKVIDPALYVPNAESNSSNNEEQANVIKFQI</sequence>
<dbReference type="PROSITE" id="PS00039">
    <property type="entry name" value="DEAD_ATP_HELICASE"/>
    <property type="match status" value="1"/>
</dbReference>
<feature type="domain" description="Helicase ATP-binding" evidence="13">
    <location>
        <begin position="95"/>
        <end position="265"/>
    </location>
</feature>
<protein>
    <recommendedName>
        <fullName evidence="2">RNA helicase</fullName>
        <ecNumber evidence="2">3.6.4.13</ecNumber>
    </recommendedName>
</protein>
<dbReference type="InterPro" id="IPR014014">
    <property type="entry name" value="RNA_helicase_DEAD_Q_motif"/>
</dbReference>
<accession>A0A336MAM1</accession>
<evidence type="ECO:0000256" key="9">
    <source>
        <dbReference type="ARBA" id="ARBA00038316"/>
    </source>
</evidence>
<evidence type="ECO:0000313" key="17">
    <source>
        <dbReference type="EMBL" id="SSX27325.1"/>
    </source>
</evidence>
<dbReference type="EMBL" id="UFQT01000798">
    <property type="protein sequence ID" value="SSX27325.1"/>
    <property type="molecule type" value="Genomic_DNA"/>
</dbReference>
<evidence type="ECO:0000256" key="7">
    <source>
        <dbReference type="ARBA" id="ARBA00022840"/>
    </source>
</evidence>
<evidence type="ECO:0000256" key="5">
    <source>
        <dbReference type="ARBA" id="ARBA00022801"/>
    </source>
</evidence>
<dbReference type="FunFam" id="3.40.50.300:FF:000364">
    <property type="entry name" value="ATP-dependent RNA helicase DDX6"/>
    <property type="match status" value="1"/>
</dbReference>
<keyword evidence="6 12" id="KW-0347">Helicase</keyword>
<dbReference type="CDD" id="cd18787">
    <property type="entry name" value="SF2_C_DEAD"/>
    <property type="match status" value="1"/>
</dbReference>
<dbReference type="EC" id="3.6.4.13" evidence="2"/>
<feature type="domain" description="DEAD-box RNA helicase Q" evidence="15">
    <location>
        <begin position="64"/>
        <end position="92"/>
    </location>
</feature>
<dbReference type="GO" id="GO:0016787">
    <property type="term" value="F:hydrolase activity"/>
    <property type="evidence" value="ECO:0007669"/>
    <property type="project" value="UniProtKB-KW"/>
</dbReference>
<dbReference type="AlphaFoldDB" id="A0A336MAM1"/>
<dbReference type="InterPro" id="IPR014001">
    <property type="entry name" value="Helicase_ATP-bd"/>
</dbReference>
<evidence type="ECO:0000256" key="4">
    <source>
        <dbReference type="ARBA" id="ARBA00022741"/>
    </source>
</evidence>
<evidence type="ECO:0000259" key="15">
    <source>
        <dbReference type="PROSITE" id="PS51195"/>
    </source>
</evidence>
<feature type="short sequence motif" description="Q motif" evidence="11">
    <location>
        <begin position="64"/>
        <end position="92"/>
    </location>
</feature>
<evidence type="ECO:0000256" key="6">
    <source>
        <dbReference type="ARBA" id="ARBA00022806"/>
    </source>
</evidence>
<evidence type="ECO:0000259" key="14">
    <source>
        <dbReference type="PROSITE" id="PS51194"/>
    </source>
</evidence>
<keyword evidence="5 12" id="KW-0378">Hydrolase</keyword>
<evidence type="ECO:0000256" key="11">
    <source>
        <dbReference type="PROSITE-ProRule" id="PRU00552"/>
    </source>
</evidence>
<keyword evidence="8" id="KW-0694">RNA-binding</keyword>
<dbReference type="PROSITE" id="PS51194">
    <property type="entry name" value="HELICASE_CTER"/>
    <property type="match status" value="1"/>
</dbReference>
<evidence type="ECO:0000256" key="3">
    <source>
        <dbReference type="ARBA" id="ARBA00022490"/>
    </source>
</evidence>
<feature type="domain" description="Helicase C-terminal" evidence="14">
    <location>
        <begin position="275"/>
        <end position="435"/>
    </location>
</feature>
<evidence type="ECO:0000313" key="16">
    <source>
        <dbReference type="EMBL" id="SSX06981.1"/>
    </source>
</evidence>
<dbReference type="PROSITE" id="PS51192">
    <property type="entry name" value="HELICASE_ATP_BIND_1"/>
    <property type="match status" value="1"/>
</dbReference>
<organism evidence="17">
    <name type="scientific">Culicoides sonorensis</name>
    <name type="common">Biting midge</name>
    <dbReference type="NCBI Taxonomy" id="179676"/>
    <lineage>
        <taxon>Eukaryota</taxon>
        <taxon>Metazoa</taxon>
        <taxon>Ecdysozoa</taxon>
        <taxon>Arthropoda</taxon>
        <taxon>Hexapoda</taxon>
        <taxon>Insecta</taxon>
        <taxon>Pterygota</taxon>
        <taxon>Neoptera</taxon>
        <taxon>Endopterygota</taxon>
        <taxon>Diptera</taxon>
        <taxon>Nematocera</taxon>
        <taxon>Chironomoidea</taxon>
        <taxon>Ceratopogonidae</taxon>
        <taxon>Ceratopogoninae</taxon>
        <taxon>Culicoides</taxon>
        <taxon>Monoculicoides</taxon>
    </lineage>
</organism>
<gene>
    <name evidence="17" type="primary">CSON014393</name>
</gene>
<evidence type="ECO:0000256" key="8">
    <source>
        <dbReference type="ARBA" id="ARBA00022884"/>
    </source>
</evidence>
<dbReference type="CDD" id="cd17940">
    <property type="entry name" value="DEADc_DDX6"/>
    <property type="match status" value="1"/>
</dbReference>
<dbReference type="GO" id="GO:0033962">
    <property type="term" value="P:P-body assembly"/>
    <property type="evidence" value="ECO:0007669"/>
    <property type="project" value="UniProtKB-ARBA"/>
</dbReference>
<dbReference type="Pfam" id="PF00270">
    <property type="entry name" value="DEAD"/>
    <property type="match status" value="1"/>
</dbReference>
<comment type="similarity">
    <text evidence="9">Belongs to the DEAD box helicase family. DDX6/DHH1 subfamily.</text>
</comment>
<evidence type="ECO:0000256" key="12">
    <source>
        <dbReference type="RuleBase" id="RU000492"/>
    </source>
</evidence>
<keyword evidence="7 12" id="KW-0067">ATP-binding</keyword>
<dbReference type="PROSITE" id="PS51195">
    <property type="entry name" value="Q_MOTIF"/>
    <property type="match status" value="1"/>
</dbReference>
<dbReference type="InterPro" id="IPR011545">
    <property type="entry name" value="DEAD/DEAH_box_helicase_dom"/>
</dbReference>
<dbReference type="SUPFAM" id="SSF52540">
    <property type="entry name" value="P-loop containing nucleoside triphosphate hydrolases"/>
    <property type="match status" value="1"/>
</dbReference>
<evidence type="ECO:0000259" key="13">
    <source>
        <dbReference type="PROSITE" id="PS51192"/>
    </source>
</evidence>
<dbReference type="EMBL" id="UFQS01000798">
    <property type="protein sequence ID" value="SSX06981.1"/>
    <property type="molecule type" value="Genomic_DNA"/>
</dbReference>
<dbReference type="GO" id="GO:0017148">
    <property type="term" value="P:negative regulation of translation"/>
    <property type="evidence" value="ECO:0007669"/>
    <property type="project" value="UniProtKB-ARBA"/>
</dbReference>
<reference evidence="17" key="2">
    <citation type="submission" date="2018-07" db="EMBL/GenBank/DDBJ databases">
        <authorList>
            <person name="Quirk P.G."/>
            <person name="Krulwich T.A."/>
        </authorList>
    </citation>
    <scope>NUCLEOTIDE SEQUENCE</scope>
</reference>
<dbReference type="SMART" id="SM00490">
    <property type="entry name" value="HELICc"/>
    <property type="match status" value="1"/>
</dbReference>
<evidence type="ECO:0000256" key="1">
    <source>
        <dbReference type="ARBA" id="ARBA00004201"/>
    </source>
</evidence>
<dbReference type="Pfam" id="PF00271">
    <property type="entry name" value="Helicase_C"/>
    <property type="match status" value="1"/>
</dbReference>
<keyword evidence="4 12" id="KW-0547">Nucleotide-binding</keyword>
<comment type="subcellular location">
    <subcellularLocation>
        <location evidence="1">Cytoplasm</location>
        <location evidence="1">P-body</location>
    </subcellularLocation>
</comment>
<dbReference type="GO" id="GO:0000932">
    <property type="term" value="C:P-body"/>
    <property type="evidence" value="ECO:0007669"/>
    <property type="project" value="UniProtKB-SubCell"/>
</dbReference>
<dbReference type="Gene3D" id="3.40.50.300">
    <property type="entry name" value="P-loop containing nucleotide triphosphate hydrolases"/>
    <property type="match status" value="2"/>
</dbReference>
<dbReference type="GO" id="GO:0005524">
    <property type="term" value="F:ATP binding"/>
    <property type="evidence" value="ECO:0007669"/>
    <property type="project" value="UniProtKB-KW"/>
</dbReference>
<comment type="catalytic activity">
    <reaction evidence="10">
        <text>ATP + H2O = ADP + phosphate + H(+)</text>
        <dbReference type="Rhea" id="RHEA:13065"/>
        <dbReference type="ChEBI" id="CHEBI:15377"/>
        <dbReference type="ChEBI" id="CHEBI:15378"/>
        <dbReference type="ChEBI" id="CHEBI:30616"/>
        <dbReference type="ChEBI" id="CHEBI:43474"/>
        <dbReference type="ChEBI" id="CHEBI:456216"/>
        <dbReference type="EC" id="3.6.4.13"/>
    </reaction>
</comment>
<dbReference type="VEuPathDB" id="VectorBase:CSON014393"/>
<keyword evidence="3" id="KW-0963">Cytoplasm</keyword>
<dbReference type="InterPro" id="IPR000629">
    <property type="entry name" value="RNA-helicase_DEAD-box_CS"/>
</dbReference>
<proteinExistence type="inferred from homology"/>
<dbReference type="OMA" id="MNANPPF"/>
<evidence type="ECO:0000256" key="10">
    <source>
        <dbReference type="ARBA" id="ARBA00047984"/>
    </source>
</evidence>